<keyword evidence="3 4" id="KW-0456">Lyase</keyword>
<sequence>MVEKLASAERDEALAKLPQWRHDAAENAITREFGFPDFSRAFAFMTQVALLAEKEGHHPDWSNSYSTVRISLSTHDAGGISAKDIALAGEIDRLLERAPA</sequence>
<evidence type="ECO:0000256" key="3">
    <source>
        <dbReference type="ARBA" id="ARBA00023239"/>
    </source>
</evidence>
<name>A0ABV7WXV3_9HYPH</name>
<proteinExistence type="inferred from homology"/>
<accession>A0ABV7WXV3</accession>
<organism evidence="5 6">
    <name type="scientific">Devosia honganensis</name>
    <dbReference type="NCBI Taxonomy" id="1610527"/>
    <lineage>
        <taxon>Bacteria</taxon>
        <taxon>Pseudomonadati</taxon>
        <taxon>Pseudomonadota</taxon>
        <taxon>Alphaproteobacteria</taxon>
        <taxon>Hyphomicrobiales</taxon>
        <taxon>Devosiaceae</taxon>
        <taxon>Devosia</taxon>
    </lineage>
</organism>
<dbReference type="Gene3D" id="3.30.1360.20">
    <property type="entry name" value="Transcriptional coactivator/pterin dehydratase"/>
    <property type="match status" value="1"/>
</dbReference>
<evidence type="ECO:0000256" key="1">
    <source>
        <dbReference type="ARBA" id="ARBA00001554"/>
    </source>
</evidence>
<dbReference type="RefSeq" id="WP_380095420.1">
    <property type="nucleotide sequence ID" value="NZ_JBHRYD010000001.1"/>
</dbReference>
<dbReference type="SUPFAM" id="SSF55248">
    <property type="entry name" value="PCD-like"/>
    <property type="match status" value="1"/>
</dbReference>
<gene>
    <name evidence="5" type="ORF">ACFOOL_04955</name>
</gene>
<evidence type="ECO:0000313" key="6">
    <source>
        <dbReference type="Proteomes" id="UP001595613"/>
    </source>
</evidence>
<dbReference type="EMBL" id="JBHRYD010000001">
    <property type="protein sequence ID" value="MFC3704100.1"/>
    <property type="molecule type" value="Genomic_DNA"/>
</dbReference>
<keyword evidence="6" id="KW-1185">Reference proteome</keyword>
<protein>
    <recommendedName>
        <fullName evidence="4">Putative pterin-4-alpha-carbinolamine dehydratase</fullName>
        <shortName evidence="4">PHS</shortName>
        <ecNumber evidence="4">4.2.1.96</ecNumber>
    </recommendedName>
    <alternativeName>
        <fullName evidence="4">4-alpha-hydroxy-tetrahydropterin dehydratase</fullName>
    </alternativeName>
    <alternativeName>
        <fullName evidence="4">Pterin carbinolamine dehydratase</fullName>
        <shortName evidence="4">PCD</shortName>
    </alternativeName>
</protein>
<evidence type="ECO:0000256" key="2">
    <source>
        <dbReference type="ARBA" id="ARBA00006472"/>
    </source>
</evidence>
<dbReference type="PANTHER" id="PTHR12599">
    <property type="entry name" value="PTERIN-4-ALPHA-CARBINOLAMINE DEHYDRATASE"/>
    <property type="match status" value="1"/>
</dbReference>
<dbReference type="CDD" id="cd00914">
    <property type="entry name" value="PCD_DCoH_subfamily_b"/>
    <property type="match status" value="1"/>
</dbReference>
<dbReference type="GO" id="GO:0008124">
    <property type="term" value="F:4-alpha-hydroxytetrahydrobiopterin dehydratase activity"/>
    <property type="evidence" value="ECO:0007669"/>
    <property type="project" value="UniProtKB-EC"/>
</dbReference>
<dbReference type="NCBIfam" id="NF002017">
    <property type="entry name" value="PRK00823.1-2"/>
    <property type="match status" value="1"/>
</dbReference>
<comment type="catalytic activity">
    <reaction evidence="1 4">
        <text>(4aS,6R)-4a-hydroxy-L-erythro-5,6,7,8-tetrahydrobiopterin = (6R)-L-erythro-6,7-dihydrobiopterin + H2O</text>
        <dbReference type="Rhea" id="RHEA:11920"/>
        <dbReference type="ChEBI" id="CHEBI:15377"/>
        <dbReference type="ChEBI" id="CHEBI:15642"/>
        <dbReference type="ChEBI" id="CHEBI:43120"/>
        <dbReference type="EC" id="4.2.1.96"/>
    </reaction>
</comment>
<reference evidence="6" key="1">
    <citation type="journal article" date="2019" name="Int. J. Syst. Evol. Microbiol.">
        <title>The Global Catalogue of Microorganisms (GCM) 10K type strain sequencing project: providing services to taxonomists for standard genome sequencing and annotation.</title>
        <authorList>
            <consortium name="The Broad Institute Genomics Platform"/>
            <consortium name="The Broad Institute Genome Sequencing Center for Infectious Disease"/>
            <person name="Wu L."/>
            <person name="Ma J."/>
        </authorList>
    </citation>
    <scope>NUCLEOTIDE SEQUENCE [LARGE SCALE GENOMIC DNA]</scope>
    <source>
        <strain evidence="6">KCTC 42281</strain>
    </source>
</reference>
<comment type="caution">
    <text evidence="5">The sequence shown here is derived from an EMBL/GenBank/DDBJ whole genome shotgun (WGS) entry which is preliminary data.</text>
</comment>
<dbReference type="Pfam" id="PF01329">
    <property type="entry name" value="Pterin_4a"/>
    <property type="match status" value="1"/>
</dbReference>
<dbReference type="PANTHER" id="PTHR12599:SF0">
    <property type="entry name" value="PTERIN-4-ALPHA-CARBINOLAMINE DEHYDRATASE"/>
    <property type="match status" value="1"/>
</dbReference>
<evidence type="ECO:0000313" key="5">
    <source>
        <dbReference type="EMBL" id="MFC3704100.1"/>
    </source>
</evidence>
<dbReference type="Proteomes" id="UP001595613">
    <property type="component" value="Unassembled WGS sequence"/>
</dbReference>
<dbReference type="HAMAP" id="MF_00434">
    <property type="entry name" value="Pterin_4_alpha"/>
    <property type="match status" value="1"/>
</dbReference>
<comment type="similarity">
    <text evidence="2 4">Belongs to the pterin-4-alpha-carbinolamine dehydratase family.</text>
</comment>
<dbReference type="EC" id="4.2.1.96" evidence="4"/>
<dbReference type="NCBIfam" id="NF002018">
    <property type="entry name" value="PRK00823.1-3"/>
    <property type="match status" value="1"/>
</dbReference>
<dbReference type="InterPro" id="IPR001533">
    <property type="entry name" value="Pterin_deHydtase"/>
</dbReference>
<dbReference type="InterPro" id="IPR036428">
    <property type="entry name" value="PCD_sf"/>
</dbReference>
<evidence type="ECO:0000256" key="4">
    <source>
        <dbReference type="HAMAP-Rule" id="MF_00434"/>
    </source>
</evidence>